<comment type="caution">
    <text evidence="2">The sequence shown here is derived from an EMBL/GenBank/DDBJ whole genome shotgun (WGS) entry which is preliminary data.</text>
</comment>
<organism evidence="2 3">
    <name type="scientific">Flemingia macrophylla</name>
    <dbReference type="NCBI Taxonomy" id="520843"/>
    <lineage>
        <taxon>Eukaryota</taxon>
        <taxon>Viridiplantae</taxon>
        <taxon>Streptophyta</taxon>
        <taxon>Embryophyta</taxon>
        <taxon>Tracheophyta</taxon>
        <taxon>Spermatophyta</taxon>
        <taxon>Magnoliopsida</taxon>
        <taxon>eudicotyledons</taxon>
        <taxon>Gunneridae</taxon>
        <taxon>Pentapetalae</taxon>
        <taxon>rosids</taxon>
        <taxon>fabids</taxon>
        <taxon>Fabales</taxon>
        <taxon>Fabaceae</taxon>
        <taxon>Papilionoideae</taxon>
        <taxon>50 kb inversion clade</taxon>
        <taxon>NPAAA clade</taxon>
        <taxon>indigoferoid/millettioid clade</taxon>
        <taxon>Phaseoleae</taxon>
        <taxon>Flemingia</taxon>
    </lineage>
</organism>
<dbReference type="AlphaFoldDB" id="A0ABD1MPC1"/>
<dbReference type="Proteomes" id="UP001603857">
    <property type="component" value="Unassembled WGS sequence"/>
</dbReference>
<evidence type="ECO:0000259" key="1">
    <source>
        <dbReference type="PROSITE" id="PS51746"/>
    </source>
</evidence>
<keyword evidence="3" id="KW-1185">Reference proteome</keyword>
<dbReference type="SMART" id="SM00332">
    <property type="entry name" value="PP2Cc"/>
    <property type="match status" value="1"/>
</dbReference>
<dbReference type="InterPro" id="IPR001932">
    <property type="entry name" value="PPM-type_phosphatase-like_dom"/>
</dbReference>
<dbReference type="Gene3D" id="3.60.40.10">
    <property type="entry name" value="PPM-type phosphatase domain"/>
    <property type="match status" value="1"/>
</dbReference>
<dbReference type="SUPFAM" id="SSF81606">
    <property type="entry name" value="PP2C-like"/>
    <property type="match status" value="1"/>
</dbReference>
<reference evidence="2 3" key="1">
    <citation type="submission" date="2024-08" db="EMBL/GenBank/DDBJ databases">
        <title>Insights into the chromosomal genome structure of Flemingia macrophylla.</title>
        <authorList>
            <person name="Ding Y."/>
            <person name="Zhao Y."/>
            <person name="Bi W."/>
            <person name="Wu M."/>
            <person name="Zhao G."/>
            <person name="Gong Y."/>
            <person name="Li W."/>
            <person name="Zhang P."/>
        </authorList>
    </citation>
    <scope>NUCLEOTIDE SEQUENCE [LARGE SCALE GENOMIC DNA]</scope>
    <source>
        <strain evidence="2">DYQJB</strain>
        <tissue evidence="2">Leaf</tissue>
    </source>
</reference>
<protein>
    <recommendedName>
        <fullName evidence="1">PPM-type phosphatase domain-containing protein</fullName>
    </recommendedName>
</protein>
<name>A0ABD1MPC1_9FABA</name>
<accession>A0ABD1MPC1</accession>
<evidence type="ECO:0000313" key="2">
    <source>
        <dbReference type="EMBL" id="KAL2337657.1"/>
    </source>
</evidence>
<dbReference type="Pfam" id="PF00481">
    <property type="entry name" value="PP2C"/>
    <property type="match status" value="1"/>
</dbReference>
<evidence type="ECO:0000313" key="3">
    <source>
        <dbReference type="Proteomes" id="UP001603857"/>
    </source>
</evidence>
<sequence length="265" mass="29326">MLRGSSEFVSMFSQTGTKRINQDALTVWEDFIGQKEMTFCGVFDGHGPLGHKIAQRIRDKLPLKLSASIKQSQQKFSKHHDANVSNRGSDGEIYVEDHQNMSFASWEGMFTRCFKEMDEELAKNIDTDGFRGGSTAVILIKQGDKLIIGNLGDSRAVLCRRAPDNNLIPVQLTVDLTPDSPTEALRIINCGGRIFAAVEDPGLKRIWMPEQNTPGLAMSRAFGNFCLKAYGVTSVPDVSYRKLTREDEFVVLASDGANMGCANKQ</sequence>
<proteinExistence type="predicted"/>
<dbReference type="InterPro" id="IPR015655">
    <property type="entry name" value="PP2C"/>
</dbReference>
<dbReference type="PROSITE" id="PS51746">
    <property type="entry name" value="PPM_2"/>
    <property type="match status" value="1"/>
</dbReference>
<dbReference type="InterPro" id="IPR036457">
    <property type="entry name" value="PPM-type-like_dom_sf"/>
</dbReference>
<dbReference type="PANTHER" id="PTHR47992">
    <property type="entry name" value="PROTEIN PHOSPHATASE"/>
    <property type="match status" value="1"/>
</dbReference>
<dbReference type="CDD" id="cd00143">
    <property type="entry name" value="PP2Cc"/>
    <property type="match status" value="1"/>
</dbReference>
<dbReference type="EMBL" id="JBGMDY010000004">
    <property type="protein sequence ID" value="KAL2337657.1"/>
    <property type="molecule type" value="Genomic_DNA"/>
</dbReference>
<gene>
    <name evidence="2" type="ORF">Fmac_012103</name>
</gene>
<feature type="domain" description="PPM-type phosphatase" evidence="1">
    <location>
        <begin position="8"/>
        <end position="265"/>
    </location>
</feature>